<dbReference type="EMBL" id="CP037423">
    <property type="protein sequence ID" value="QDV46953.1"/>
    <property type="molecule type" value="Genomic_DNA"/>
</dbReference>
<dbReference type="InterPro" id="IPR050383">
    <property type="entry name" value="GlyoxalaseI/FosfomycinResist"/>
</dbReference>
<organism evidence="2 3">
    <name type="scientific">Stieleria neptunia</name>
    <dbReference type="NCBI Taxonomy" id="2527979"/>
    <lineage>
        <taxon>Bacteria</taxon>
        <taxon>Pseudomonadati</taxon>
        <taxon>Planctomycetota</taxon>
        <taxon>Planctomycetia</taxon>
        <taxon>Pirellulales</taxon>
        <taxon>Pirellulaceae</taxon>
        <taxon>Stieleria</taxon>
    </lineage>
</organism>
<dbReference type="Proteomes" id="UP000319004">
    <property type="component" value="Chromosome"/>
</dbReference>
<name>A0A518I1H1_9BACT</name>
<dbReference type="Pfam" id="PF00903">
    <property type="entry name" value="Glyoxalase"/>
    <property type="match status" value="1"/>
</dbReference>
<sequence length="131" mass="14052">MKFGYTLLYVADVEQSLAFYESAFGFARKSMHKDGDQEYGELDSGAVTLGFVSHALAGSHGLDYAETRPDGPSAAFEIAFTTPDVQAGYDRAIENGAVAVSPPKTKPWGQTVSYVRDNNGFLIEICSPMGG</sequence>
<dbReference type="InterPro" id="IPR004360">
    <property type="entry name" value="Glyas_Fos-R_dOase_dom"/>
</dbReference>
<evidence type="ECO:0000313" key="2">
    <source>
        <dbReference type="EMBL" id="QDV46953.1"/>
    </source>
</evidence>
<dbReference type="Gene3D" id="3.10.180.10">
    <property type="entry name" value="2,3-Dihydroxybiphenyl 1,2-Dioxygenase, domain 1"/>
    <property type="match status" value="1"/>
</dbReference>
<feature type="domain" description="VOC" evidence="1">
    <location>
        <begin position="2"/>
        <end position="128"/>
    </location>
</feature>
<dbReference type="CDD" id="cd07264">
    <property type="entry name" value="VOC_like"/>
    <property type="match status" value="1"/>
</dbReference>
<proteinExistence type="predicted"/>
<dbReference type="KEGG" id="snep:Enr13x_68620"/>
<evidence type="ECO:0000259" key="1">
    <source>
        <dbReference type="PROSITE" id="PS51819"/>
    </source>
</evidence>
<dbReference type="AlphaFoldDB" id="A0A518I1H1"/>
<dbReference type="SUPFAM" id="SSF54593">
    <property type="entry name" value="Glyoxalase/Bleomycin resistance protein/Dihydroxybiphenyl dioxygenase"/>
    <property type="match status" value="1"/>
</dbReference>
<dbReference type="OrthoDB" id="9796521at2"/>
<accession>A0A518I1H1</accession>
<reference evidence="2 3" key="1">
    <citation type="submission" date="2019-03" db="EMBL/GenBank/DDBJ databases">
        <title>Deep-cultivation of Planctomycetes and their phenomic and genomic characterization uncovers novel biology.</title>
        <authorList>
            <person name="Wiegand S."/>
            <person name="Jogler M."/>
            <person name="Boedeker C."/>
            <person name="Pinto D."/>
            <person name="Vollmers J."/>
            <person name="Rivas-Marin E."/>
            <person name="Kohn T."/>
            <person name="Peeters S.H."/>
            <person name="Heuer A."/>
            <person name="Rast P."/>
            <person name="Oberbeckmann S."/>
            <person name="Bunk B."/>
            <person name="Jeske O."/>
            <person name="Meyerdierks A."/>
            <person name="Storesund J.E."/>
            <person name="Kallscheuer N."/>
            <person name="Luecker S."/>
            <person name="Lage O.M."/>
            <person name="Pohl T."/>
            <person name="Merkel B.J."/>
            <person name="Hornburger P."/>
            <person name="Mueller R.-W."/>
            <person name="Bruemmer F."/>
            <person name="Labrenz M."/>
            <person name="Spormann A.M."/>
            <person name="Op den Camp H."/>
            <person name="Overmann J."/>
            <person name="Amann R."/>
            <person name="Jetten M.S.M."/>
            <person name="Mascher T."/>
            <person name="Medema M.H."/>
            <person name="Devos D.P."/>
            <person name="Kaster A.-K."/>
            <person name="Ovreas L."/>
            <person name="Rohde M."/>
            <person name="Galperin M.Y."/>
            <person name="Jogler C."/>
        </authorList>
    </citation>
    <scope>NUCLEOTIDE SEQUENCE [LARGE SCALE GENOMIC DNA]</scope>
    <source>
        <strain evidence="2 3">Enr13</strain>
    </source>
</reference>
<dbReference type="RefSeq" id="WP_145391064.1">
    <property type="nucleotide sequence ID" value="NZ_CP037423.1"/>
</dbReference>
<evidence type="ECO:0000313" key="3">
    <source>
        <dbReference type="Proteomes" id="UP000319004"/>
    </source>
</evidence>
<keyword evidence="3" id="KW-1185">Reference proteome</keyword>
<protein>
    <submittedName>
        <fullName evidence="2">Glyoxalase-like domain protein</fullName>
    </submittedName>
</protein>
<dbReference type="PROSITE" id="PS51819">
    <property type="entry name" value="VOC"/>
    <property type="match status" value="1"/>
</dbReference>
<dbReference type="PANTHER" id="PTHR21366:SF22">
    <property type="entry name" value="VOC DOMAIN-CONTAINING PROTEIN"/>
    <property type="match status" value="1"/>
</dbReference>
<dbReference type="InterPro" id="IPR037523">
    <property type="entry name" value="VOC_core"/>
</dbReference>
<gene>
    <name evidence="2" type="ORF">Enr13x_68620</name>
</gene>
<dbReference type="InterPro" id="IPR029068">
    <property type="entry name" value="Glyas_Bleomycin-R_OHBP_Dase"/>
</dbReference>
<dbReference type="PANTHER" id="PTHR21366">
    <property type="entry name" value="GLYOXALASE FAMILY PROTEIN"/>
    <property type="match status" value="1"/>
</dbReference>